<name>A0ABP5B668_9MICO</name>
<comment type="caution">
    <text evidence="1">The sequence shown here is derived from an EMBL/GenBank/DDBJ whole genome shotgun (WGS) entry which is preliminary data.</text>
</comment>
<dbReference type="Proteomes" id="UP001501343">
    <property type="component" value="Unassembled WGS sequence"/>
</dbReference>
<evidence type="ECO:0000313" key="1">
    <source>
        <dbReference type="EMBL" id="GAA1930755.1"/>
    </source>
</evidence>
<evidence type="ECO:0000313" key="2">
    <source>
        <dbReference type="Proteomes" id="UP001501343"/>
    </source>
</evidence>
<gene>
    <name evidence="1" type="ORF">GCM10009775_23510</name>
</gene>
<accession>A0ABP5B668</accession>
<dbReference type="EMBL" id="BAAAOF010000004">
    <property type="protein sequence ID" value="GAA1930755.1"/>
    <property type="molecule type" value="Genomic_DNA"/>
</dbReference>
<keyword evidence="2" id="KW-1185">Reference proteome</keyword>
<reference evidence="2" key="1">
    <citation type="journal article" date="2019" name="Int. J. Syst. Evol. Microbiol.">
        <title>The Global Catalogue of Microorganisms (GCM) 10K type strain sequencing project: providing services to taxonomists for standard genome sequencing and annotation.</title>
        <authorList>
            <consortium name="The Broad Institute Genomics Platform"/>
            <consortium name="The Broad Institute Genome Sequencing Center for Infectious Disease"/>
            <person name="Wu L."/>
            <person name="Ma J."/>
        </authorList>
    </citation>
    <scope>NUCLEOTIDE SEQUENCE [LARGE SCALE GENOMIC DNA]</scope>
    <source>
        <strain evidence="2">JCM 14900</strain>
    </source>
</reference>
<proteinExistence type="predicted"/>
<sequence length="153" mass="15538">MFAAATLALLVGCATGAPEADGGEAADPLVSGPVDVDVPDECRETYPLAVVPADIADVELQPGDWPEPPEGSTLCATSGSIDGASETASYATTQPFEEVAAFYEAALSGYETYRSDGAESGTGYATLDGAGSEVDFQVRESDGGFLVVFARAG</sequence>
<organism evidence="1 2">
    <name type="scientific">Microbacterium aoyamense</name>
    <dbReference type="NCBI Taxonomy" id="344166"/>
    <lineage>
        <taxon>Bacteria</taxon>
        <taxon>Bacillati</taxon>
        <taxon>Actinomycetota</taxon>
        <taxon>Actinomycetes</taxon>
        <taxon>Micrococcales</taxon>
        <taxon>Microbacteriaceae</taxon>
        <taxon>Microbacterium</taxon>
    </lineage>
</organism>
<protein>
    <submittedName>
        <fullName evidence="1">Uncharacterized protein</fullName>
    </submittedName>
</protein>